<dbReference type="Proteomes" id="UP001557484">
    <property type="component" value="Unassembled WGS sequence"/>
</dbReference>
<dbReference type="PANTHER" id="PTHR39330">
    <property type="entry name" value="ETHANOLAMINE AMMONIA-LYASE LIGHT CHAIN"/>
    <property type="match status" value="1"/>
</dbReference>
<keyword evidence="2 5" id="KW-0456">Lyase</keyword>
<sequence>MTDSNDDTLGKDAWRALRAYTPARIAQGRSGVSLPTAANLQFQYDHARARDAVNLPFNTGQFVTEYCVAFPTLPQPQILQSEATSRAQYLQRPDLGRRLPESSWQGLLQSLNSDEGCDVAIVVADGLSSAAVQGNALGLLRLLIPALGAQKLSLAPLCVATQARVALGDDLGEALRARLVIMLIGERPGLSSPDSLGVYLTFAPRRGCSDAERNCISNIRTGGRSYEQACDTAMYLISAAFKKSITGVGLKDESLLVLESSATTIPFFKPKPRLPHL</sequence>
<comment type="function">
    <text evidence="5">Catalyzes the deamination of various vicinal amino-alcohols to oxo compounds. Allows this organism to utilize ethanolamine as the sole source of nitrogen and carbon in the presence of external vitamin B12.</text>
</comment>
<evidence type="ECO:0000256" key="3">
    <source>
        <dbReference type="ARBA" id="ARBA00023285"/>
    </source>
</evidence>
<dbReference type="RefSeq" id="WP_368374235.1">
    <property type="nucleotide sequence ID" value="NZ_JBFRYB010000001.1"/>
</dbReference>
<proteinExistence type="inferred from homology"/>
<keyword evidence="4 5" id="KW-1283">Bacterial microcompartment</keyword>
<dbReference type="Gene3D" id="3.40.50.11240">
    <property type="entry name" value="Ethanolamine ammonia-lyase light chain (EutC)"/>
    <property type="match status" value="1"/>
</dbReference>
<dbReference type="Gene3D" id="1.10.30.40">
    <property type="entry name" value="Ethanolamine ammonia-lyase light chain (EutC), N-terminal domain"/>
    <property type="match status" value="1"/>
</dbReference>
<keyword evidence="1 5" id="KW-0846">Cobalamin</keyword>
<dbReference type="InterPro" id="IPR009246">
    <property type="entry name" value="EutC"/>
</dbReference>
<keyword evidence="3 5" id="KW-0170">Cobalt</keyword>
<keyword evidence="7" id="KW-1185">Reference proteome</keyword>
<evidence type="ECO:0000256" key="4">
    <source>
        <dbReference type="ARBA" id="ARBA00024446"/>
    </source>
</evidence>
<comment type="caution">
    <text evidence="6">The sequence shown here is derived from an EMBL/GenBank/DDBJ whole genome shotgun (WGS) entry which is preliminary data.</text>
</comment>
<evidence type="ECO:0000313" key="6">
    <source>
        <dbReference type="EMBL" id="MEX1664109.1"/>
    </source>
</evidence>
<dbReference type="Pfam" id="PF05985">
    <property type="entry name" value="EutC"/>
    <property type="match status" value="1"/>
</dbReference>
<name>A0ABV3TSJ5_9GAMM</name>
<evidence type="ECO:0000313" key="7">
    <source>
        <dbReference type="Proteomes" id="UP001557484"/>
    </source>
</evidence>
<feature type="binding site" evidence="5">
    <location>
        <position position="186"/>
    </location>
    <ligand>
        <name>adenosylcob(III)alamin</name>
        <dbReference type="ChEBI" id="CHEBI:18408"/>
    </ligand>
</feature>
<feature type="binding site" evidence="5">
    <location>
        <position position="165"/>
    </location>
    <ligand>
        <name>adenosylcob(III)alamin</name>
        <dbReference type="ChEBI" id="CHEBI:18408"/>
    </ligand>
</feature>
<evidence type="ECO:0000256" key="5">
    <source>
        <dbReference type="HAMAP-Rule" id="MF_00601"/>
    </source>
</evidence>
<dbReference type="EC" id="4.3.1.7" evidence="5"/>
<comment type="catalytic activity">
    <reaction evidence="5">
        <text>ethanolamine = acetaldehyde + NH4(+)</text>
        <dbReference type="Rhea" id="RHEA:15313"/>
        <dbReference type="ChEBI" id="CHEBI:15343"/>
        <dbReference type="ChEBI" id="CHEBI:28938"/>
        <dbReference type="ChEBI" id="CHEBI:57603"/>
        <dbReference type="EC" id="4.3.1.7"/>
    </reaction>
</comment>
<comment type="subcellular location">
    <subcellularLocation>
        <location evidence="5">Bacterial microcompartment</location>
    </subcellularLocation>
</comment>
<protein>
    <recommendedName>
        <fullName evidence="5">Ethanolamine ammonia-lyase small subunit</fullName>
        <shortName evidence="5">EAL small subunit</shortName>
        <ecNumber evidence="5">4.3.1.7</ecNumber>
    </recommendedName>
</protein>
<comment type="similarity">
    <text evidence="5">Belongs to the EutC family.</text>
</comment>
<comment type="pathway">
    <text evidence="5">Amine and polyamine degradation; ethanolamine degradation.</text>
</comment>
<accession>A0ABV3TSJ5</accession>
<gene>
    <name evidence="5 6" type="primary">eutC</name>
    <name evidence="6" type="ORF">AB4875_01350</name>
</gene>
<dbReference type="InterPro" id="IPR042251">
    <property type="entry name" value="EutC_C"/>
</dbReference>
<comment type="subunit">
    <text evidence="5">The basic unit is a heterodimer which dimerizes to form tetramers. The heterotetramers trimerize; 6 large subunits form a core ring with 6 small subunits projecting outwards.</text>
</comment>
<dbReference type="NCBIfam" id="NF003971">
    <property type="entry name" value="PRK05465.1"/>
    <property type="match status" value="1"/>
</dbReference>
<dbReference type="PIRSF" id="PIRSF018982">
    <property type="entry name" value="EutC"/>
    <property type="match status" value="1"/>
</dbReference>
<dbReference type="EMBL" id="JBFRYB010000001">
    <property type="protein sequence ID" value="MEX1664109.1"/>
    <property type="molecule type" value="Genomic_DNA"/>
</dbReference>
<evidence type="ECO:0000256" key="1">
    <source>
        <dbReference type="ARBA" id="ARBA00022628"/>
    </source>
</evidence>
<dbReference type="PANTHER" id="PTHR39330:SF1">
    <property type="entry name" value="ETHANOLAMINE AMMONIA-LYASE SMALL SUBUNIT"/>
    <property type="match status" value="1"/>
</dbReference>
<dbReference type="HAMAP" id="MF_00601">
    <property type="entry name" value="EutC"/>
    <property type="match status" value="1"/>
</dbReference>
<dbReference type="InterPro" id="IPR042255">
    <property type="entry name" value="EutC_N"/>
</dbReference>
<comment type="cofactor">
    <cofactor evidence="5">
        <name>adenosylcob(III)alamin</name>
        <dbReference type="ChEBI" id="CHEBI:18408"/>
    </cofactor>
    <text evidence="5">Binds between the large and small subunits.</text>
</comment>
<evidence type="ECO:0000256" key="2">
    <source>
        <dbReference type="ARBA" id="ARBA00023239"/>
    </source>
</evidence>
<feature type="binding site" evidence="5">
    <location>
        <position position="215"/>
    </location>
    <ligand>
        <name>adenosylcob(III)alamin</name>
        <dbReference type="ChEBI" id="CHEBI:18408"/>
    </ligand>
</feature>
<dbReference type="GO" id="GO:0008851">
    <property type="term" value="F:ethanolamine ammonia-lyase activity"/>
    <property type="evidence" value="ECO:0007669"/>
    <property type="project" value="UniProtKB-EC"/>
</dbReference>
<reference evidence="6 7" key="1">
    <citation type="journal article" date="2011" name="Int. J. Syst. Evol. Microbiol.">
        <title>Zhongshania antarctica gen. nov., sp. nov. and Zhongshania guokunii sp. nov., gammaproteobacteria respectively isolated from coastal attached (fast) ice and surface seawater of the Antarctic.</title>
        <authorList>
            <person name="Li H.J."/>
            <person name="Zhang X.Y."/>
            <person name="Chen C.X."/>
            <person name="Zhang Y.J."/>
            <person name="Gao Z.M."/>
            <person name="Yu Y."/>
            <person name="Chen X.L."/>
            <person name="Chen B."/>
            <person name="Zhang Y.Z."/>
        </authorList>
    </citation>
    <scope>NUCLEOTIDE SEQUENCE [LARGE SCALE GENOMIC DNA]</scope>
    <source>
        <strain evidence="6 7">R06B22</strain>
    </source>
</reference>
<organism evidence="6 7">
    <name type="scientific">Zhongshania arctica</name>
    <dbReference type="NCBI Taxonomy" id="3238302"/>
    <lineage>
        <taxon>Bacteria</taxon>
        <taxon>Pseudomonadati</taxon>
        <taxon>Pseudomonadota</taxon>
        <taxon>Gammaproteobacteria</taxon>
        <taxon>Cellvibrionales</taxon>
        <taxon>Spongiibacteraceae</taxon>
        <taxon>Zhongshania</taxon>
    </lineage>
</organism>